<protein>
    <recommendedName>
        <fullName evidence="11">E3 ubiquitin-protein ligase RMA</fullName>
        <ecNumber evidence="11">2.3.2.27</ecNumber>
    </recommendedName>
    <alternativeName>
        <fullName evidence="11">Protein RING membrane-anchor</fullName>
    </alternativeName>
    <alternativeName>
        <fullName evidence="11">RING-type E3 ubiquitin transferase RMA</fullName>
    </alternativeName>
</protein>
<dbReference type="STRING" id="74649.A0A2P6PNN5"/>
<dbReference type="UniPathway" id="UPA00143"/>
<feature type="domain" description="RING-type" evidence="12">
    <location>
        <begin position="81"/>
        <end position="122"/>
    </location>
</feature>
<evidence type="ECO:0000256" key="4">
    <source>
        <dbReference type="ARBA" id="ARBA00022679"/>
    </source>
</evidence>
<dbReference type="EC" id="2.3.2.27" evidence="11"/>
<dbReference type="Gene3D" id="3.30.40.10">
    <property type="entry name" value="Zinc/RING finger domain, C3HC4 (zinc finger)"/>
    <property type="match status" value="2"/>
</dbReference>
<evidence type="ECO:0000256" key="2">
    <source>
        <dbReference type="ARBA" id="ARBA00004308"/>
    </source>
</evidence>
<dbReference type="GO" id="GO:0006511">
    <property type="term" value="P:ubiquitin-dependent protein catabolic process"/>
    <property type="evidence" value="ECO:0007669"/>
    <property type="project" value="UniProtKB-UniRule"/>
</dbReference>
<dbReference type="SUPFAM" id="SSF57850">
    <property type="entry name" value="RING/U-box"/>
    <property type="match status" value="2"/>
</dbReference>
<gene>
    <name evidence="13" type="ORF">RchiOBHm_Chr6g0262431</name>
</gene>
<dbReference type="GO" id="GO:0061630">
    <property type="term" value="F:ubiquitin protein ligase activity"/>
    <property type="evidence" value="ECO:0007669"/>
    <property type="project" value="UniProtKB-UniRule"/>
</dbReference>
<keyword evidence="8 11" id="KW-0862">Zinc</keyword>
<keyword evidence="13" id="KW-0012">Acyltransferase</keyword>
<keyword evidence="11" id="KW-0256">Endoplasmic reticulum</keyword>
<dbReference type="InterPro" id="IPR045103">
    <property type="entry name" value="RNF5/RNF185-like"/>
</dbReference>
<dbReference type="Gramene" id="PRQ23534">
    <property type="protein sequence ID" value="PRQ23534"/>
    <property type="gene ID" value="RchiOBHm_Chr6g0262431"/>
</dbReference>
<dbReference type="OMA" id="ECNICLA"/>
<dbReference type="GO" id="GO:0016567">
    <property type="term" value="P:protein ubiquitination"/>
    <property type="evidence" value="ECO:0007669"/>
    <property type="project" value="UniProtKB-UniPathway"/>
</dbReference>
<evidence type="ECO:0000256" key="7">
    <source>
        <dbReference type="ARBA" id="ARBA00022786"/>
    </source>
</evidence>
<keyword evidence="13" id="KW-0436">Ligase</keyword>
<sequence>MHEDNEAGFECNICLALAEDPVITLCGHLYCWSCLVKWLFSSQYSNNECPICKSDIEFSKLIFSYGKLKSSESKPISWFECNICSGLAQDPIITLCGHLYCWPCIYKWLSKWNSNSNCWVCNAVIEENKLIPLYGKGIKSSSHDSDSSFRAVAPAGAGSLASTAKVNCFVRCAFDASQTLFRFGRYTMEIFMTRVLPVVAILLMFHPSMPRERKNDLVEKVFGLSLWCLLILVVWDILKGKIRRHHKLEH</sequence>
<evidence type="ECO:0000256" key="1">
    <source>
        <dbReference type="ARBA" id="ARBA00000900"/>
    </source>
</evidence>
<evidence type="ECO:0000256" key="10">
    <source>
        <dbReference type="PROSITE-ProRule" id="PRU00175"/>
    </source>
</evidence>
<dbReference type="SMART" id="SM00184">
    <property type="entry name" value="RING"/>
    <property type="match status" value="2"/>
</dbReference>
<dbReference type="PROSITE" id="PS50089">
    <property type="entry name" value="ZF_RING_2"/>
    <property type="match status" value="2"/>
</dbReference>
<dbReference type="GO" id="GO:0005789">
    <property type="term" value="C:endoplasmic reticulum membrane"/>
    <property type="evidence" value="ECO:0007669"/>
    <property type="project" value="UniProtKB-SubCell"/>
</dbReference>
<comment type="caution">
    <text evidence="11">Lacks conserved residue(s) required for the propagation of feature annotation.</text>
</comment>
<dbReference type="InterPro" id="IPR013083">
    <property type="entry name" value="Znf_RING/FYVE/PHD"/>
</dbReference>
<dbReference type="EMBL" id="PDCK01000044">
    <property type="protein sequence ID" value="PRQ23534.1"/>
    <property type="molecule type" value="Genomic_DNA"/>
</dbReference>
<dbReference type="Pfam" id="PF13920">
    <property type="entry name" value="zf-C3HC4_3"/>
    <property type="match status" value="1"/>
</dbReference>
<organism evidence="13 14">
    <name type="scientific">Rosa chinensis</name>
    <name type="common">China rose</name>
    <dbReference type="NCBI Taxonomy" id="74649"/>
    <lineage>
        <taxon>Eukaryota</taxon>
        <taxon>Viridiplantae</taxon>
        <taxon>Streptophyta</taxon>
        <taxon>Embryophyta</taxon>
        <taxon>Tracheophyta</taxon>
        <taxon>Spermatophyta</taxon>
        <taxon>Magnoliopsida</taxon>
        <taxon>eudicotyledons</taxon>
        <taxon>Gunneridae</taxon>
        <taxon>Pentapetalae</taxon>
        <taxon>rosids</taxon>
        <taxon>fabids</taxon>
        <taxon>Rosales</taxon>
        <taxon>Rosaceae</taxon>
        <taxon>Rosoideae</taxon>
        <taxon>Rosoideae incertae sedis</taxon>
        <taxon>Rosa</taxon>
    </lineage>
</organism>
<dbReference type="AlphaFoldDB" id="A0A2P6PNN5"/>
<evidence type="ECO:0000256" key="3">
    <source>
        <dbReference type="ARBA" id="ARBA00004906"/>
    </source>
</evidence>
<dbReference type="InterPro" id="IPR018957">
    <property type="entry name" value="Znf_C3HC4_RING-type"/>
</dbReference>
<feature type="transmembrane region" description="Helical" evidence="11">
    <location>
        <begin position="221"/>
        <end position="238"/>
    </location>
</feature>
<dbReference type="PROSITE" id="PS00518">
    <property type="entry name" value="ZF_RING_1"/>
    <property type="match status" value="2"/>
</dbReference>
<comment type="domain">
    <text evidence="11">The RING-type zinc finger domain is responsible for E3 ligase activity.</text>
</comment>
<comment type="subcellular location">
    <subcellularLocation>
        <location evidence="2">Endomembrane system</location>
    </subcellularLocation>
    <subcellularLocation>
        <location evidence="11">Endoplasmic reticulum membrane</location>
        <topology evidence="11">Single-pass type IV membrane protein</topology>
    </subcellularLocation>
</comment>
<comment type="catalytic activity">
    <reaction evidence="1 11">
        <text>S-ubiquitinyl-[E2 ubiquitin-conjugating enzyme]-L-cysteine + [acceptor protein]-L-lysine = [E2 ubiquitin-conjugating enzyme]-L-cysteine + N(6)-ubiquitinyl-[acceptor protein]-L-lysine.</text>
        <dbReference type="EC" id="2.3.2.27"/>
    </reaction>
</comment>
<evidence type="ECO:0000256" key="9">
    <source>
        <dbReference type="ARBA" id="ARBA00023136"/>
    </source>
</evidence>
<dbReference type="InterPro" id="IPR017907">
    <property type="entry name" value="Znf_RING_CS"/>
</dbReference>
<keyword evidence="5 11" id="KW-0479">Metal-binding</keyword>
<evidence type="ECO:0000313" key="14">
    <source>
        <dbReference type="Proteomes" id="UP000238479"/>
    </source>
</evidence>
<name>A0A2P6PNN5_ROSCH</name>
<keyword evidence="4 11" id="KW-0808">Transferase</keyword>
<dbReference type="GO" id="GO:0008270">
    <property type="term" value="F:zinc ion binding"/>
    <property type="evidence" value="ECO:0007669"/>
    <property type="project" value="UniProtKB-KW"/>
</dbReference>
<evidence type="ECO:0000313" key="13">
    <source>
        <dbReference type="EMBL" id="PRQ23534.1"/>
    </source>
</evidence>
<evidence type="ECO:0000256" key="5">
    <source>
        <dbReference type="ARBA" id="ARBA00022723"/>
    </source>
</evidence>
<evidence type="ECO:0000259" key="12">
    <source>
        <dbReference type="PROSITE" id="PS50089"/>
    </source>
</evidence>
<evidence type="ECO:0000256" key="8">
    <source>
        <dbReference type="ARBA" id="ARBA00022833"/>
    </source>
</evidence>
<reference evidence="13 14" key="1">
    <citation type="journal article" date="2018" name="Nat. Genet.">
        <title>The Rosa genome provides new insights in the design of modern roses.</title>
        <authorList>
            <person name="Bendahmane M."/>
        </authorList>
    </citation>
    <scope>NUCLEOTIDE SEQUENCE [LARGE SCALE GENOMIC DNA]</scope>
    <source>
        <strain evidence="14">cv. Old Blush</strain>
    </source>
</reference>
<feature type="transmembrane region" description="Helical" evidence="11">
    <location>
        <begin position="191"/>
        <end position="209"/>
    </location>
</feature>
<dbReference type="GO" id="GO:0016874">
    <property type="term" value="F:ligase activity"/>
    <property type="evidence" value="ECO:0007669"/>
    <property type="project" value="UniProtKB-KW"/>
</dbReference>
<comment type="function">
    <text evidence="11">E3 ubiquitin-protein ligase.</text>
</comment>
<dbReference type="Pfam" id="PF00097">
    <property type="entry name" value="zf-C3HC4"/>
    <property type="match status" value="1"/>
</dbReference>
<evidence type="ECO:0000256" key="11">
    <source>
        <dbReference type="RuleBase" id="RU369090"/>
    </source>
</evidence>
<keyword evidence="6 10" id="KW-0863">Zinc-finger</keyword>
<keyword evidence="11" id="KW-1133">Transmembrane helix</keyword>
<keyword evidence="11" id="KW-0812">Transmembrane</keyword>
<accession>A0A2P6PNN5</accession>
<proteinExistence type="predicted"/>
<keyword evidence="9 11" id="KW-0472">Membrane</keyword>
<dbReference type="Proteomes" id="UP000238479">
    <property type="component" value="Chromosome 6"/>
</dbReference>
<evidence type="ECO:0000256" key="6">
    <source>
        <dbReference type="ARBA" id="ARBA00022771"/>
    </source>
</evidence>
<keyword evidence="14" id="KW-1185">Reference proteome</keyword>
<comment type="pathway">
    <text evidence="3 11">Protein modification; protein ubiquitination.</text>
</comment>
<dbReference type="InterPro" id="IPR001841">
    <property type="entry name" value="Znf_RING"/>
</dbReference>
<feature type="domain" description="RING-type" evidence="12">
    <location>
        <begin position="11"/>
        <end position="53"/>
    </location>
</feature>
<comment type="caution">
    <text evidence="13">The sequence shown here is derived from an EMBL/GenBank/DDBJ whole genome shotgun (WGS) entry which is preliminary data.</text>
</comment>
<dbReference type="PANTHER" id="PTHR12313">
    <property type="entry name" value="E3 UBIQUITIN-PROTEIN LIGASE RNF5-RELATED"/>
    <property type="match status" value="1"/>
</dbReference>
<keyword evidence="7 11" id="KW-0833">Ubl conjugation pathway</keyword>